<dbReference type="AlphaFoldDB" id="A0A933DT49"/>
<dbReference type="InterPro" id="IPR022637">
    <property type="entry name" value="DNA_polIII_beta_cen"/>
</dbReference>
<sequence length="365" mass="39535">MKITCTTEYLRVATLTAERFTGRHVTLPILSHILVVVKERKISLNATNLEMGIEYTVPGKIQKTGAVTTPAKLLTQTIQSIQDETITLEAKQHQLILHTGSSSITLHGLNPSDFPALPTIKKEHGFTIAVPQFVAGLRQVITAAATTDLKPELAGVLLAVGPHSVTLVATDSFRLAEKTIPNTEGAAEDTECIVPSRTMAELLRAVTSDEGEIQVGVGEHQIVCEWNETKILSRLIDGTYPPYKNLFPKAYETTLVVNRDDLIKKIRLASVFSSRLNDVTLVFSPSEVTVNTTNTETGQTTSRLPVQGRGAAGSVMFNYRYLLDGLDAAGGKEVALHLNGVSGPALIQNPADTSLRYLIMPIRSA</sequence>
<comment type="function">
    <text evidence="9">Confers DNA tethering and processivity to DNA polymerases and other proteins. Acts as a clamp, forming a ring around DNA (a reaction catalyzed by the clamp-loading complex) which diffuses in an ATP-independent manner freely and bidirectionally along dsDNA. Initially characterized for its ability to contact the catalytic subunit of DNA polymerase III (Pol III), a complex, multichain enzyme responsible for most of the replicative synthesis in bacteria; Pol III exhibits 3'-5' exonuclease proofreading activity. The beta chain is required for initiation of replication as well as for processivity of DNA replication.</text>
</comment>
<dbReference type="InterPro" id="IPR046938">
    <property type="entry name" value="DNA_clamp_sf"/>
</dbReference>
<dbReference type="Gene3D" id="3.70.10.10">
    <property type="match status" value="1"/>
</dbReference>
<comment type="similarity">
    <text evidence="2 9">Belongs to the beta sliding clamp family.</text>
</comment>
<evidence type="ECO:0000256" key="8">
    <source>
        <dbReference type="ARBA" id="ARBA00023125"/>
    </source>
</evidence>
<evidence type="ECO:0000256" key="9">
    <source>
        <dbReference type="PIRNR" id="PIRNR000804"/>
    </source>
</evidence>
<dbReference type="SMART" id="SM00480">
    <property type="entry name" value="POL3Bc"/>
    <property type="match status" value="1"/>
</dbReference>
<dbReference type="GO" id="GO:0006271">
    <property type="term" value="P:DNA strand elongation involved in DNA replication"/>
    <property type="evidence" value="ECO:0007669"/>
    <property type="project" value="TreeGrafter"/>
</dbReference>
<dbReference type="NCBIfam" id="TIGR00663">
    <property type="entry name" value="dnan"/>
    <property type="match status" value="1"/>
</dbReference>
<dbReference type="InterPro" id="IPR022634">
    <property type="entry name" value="DNA_polIII_beta_N"/>
</dbReference>
<dbReference type="InterPro" id="IPR001001">
    <property type="entry name" value="DNA_polIII_beta"/>
</dbReference>
<comment type="subunit">
    <text evidence="9">Forms a ring-shaped head-to-tail homodimer around DNA.</text>
</comment>
<evidence type="ECO:0000259" key="12">
    <source>
        <dbReference type="Pfam" id="PF02768"/>
    </source>
</evidence>
<dbReference type="Gene3D" id="3.10.150.10">
    <property type="entry name" value="DNA Polymerase III, subunit A, domain 2"/>
    <property type="match status" value="1"/>
</dbReference>
<keyword evidence="4 9" id="KW-0808">Transferase</keyword>
<gene>
    <name evidence="13" type="primary">dnaN</name>
    <name evidence="13" type="ORF">HY473_00275</name>
</gene>
<feature type="domain" description="DNA polymerase III beta sliding clamp N-terminal" evidence="10">
    <location>
        <begin position="1"/>
        <end position="118"/>
    </location>
</feature>
<dbReference type="GO" id="GO:0008408">
    <property type="term" value="F:3'-5' exonuclease activity"/>
    <property type="evidence" value="ECO:0007669"/>
    <property type="project" value="InterPro"/>
</dbReference>
<dbReference type="Pfam" id="PF02767">
    <property type="entry name" value="DNA_pol3_beta_2"/>
    <property type="match status" value="1"/>
</dbReference>
<evidence type="ECO:0000259" key="10">
    <source>
        <dbReference type="Pfam" id="PF00712"/>
    </source>
</evidence>
<name>A0A933DT49_9BACT</name>
<dbReference type="PANTHER" id="PTHR30478">
    <property type="entry name" value="DNA POLYMERASE III SUBUNIT BETA"/>
    <property type="match status" value="1"/>
</dbReference>
<feature type="domain" description="DNA polymerase III beta sliding clamp central" evidence="11">
    <location>
        <begin position="133"/>
        <end position="241"/>
    </location>
</feature>
<dbReference type="PANTHER" id="PTHR30478:SF0">
    <property type="entry name" value="BETA SLIDING CLAMP"/>
    <property type="match status" value="1"/>
</dbReference>
<dbReference type="Proteomes" id="UP000756703">
    <property type="component" value="Unassembled WGS sequence"/>
</dbReference>
<evidence type="ECO:0000256" key="6">
    <source>
        <dbReference type="ARBA" id="ARBA00022705"/>
    </source>
</evidence>
<dbReference type="GO" id="GO:0003677">
    <property type="term" value="F:DNA binding"/>
    <property type="evidence" value="ECO:0007669"/>
    <property type="project" value="UniProtKB-UniRule"/>
</dbReference>
<evidence type="ECO:0000256" key="5">
    <source>
        <dbReference type="ARBA" id="ARBA00022695"/>
    </source>
</evidence>
<keyword evidence="6 9" id="KW-0235">DNA replication</keyword>
<accession>A0A933DT49</accession>
<dbReference type="Pfam" id="PF02768">
    <property type="entry name" value="DNA_pol3_beta_3"/>
    <property type="match status" value="1"/>
</dbReference>
<comment type="subcellular location">
    <subcellularLocation>
        <location evidence="1 9">Cytoplasm</location>
    </subcellularLocation>
</comment>
<keyword evidence="8" id="KW-0238">DNA-binding</keyword>
<evidence type="ECO:0000313" key="13">
    <source>
        <dbReference type="EMBL" id="MBI4132522.1"/>
    </source>
</evidence>
<evidence type="ECO:0000256" key="7">
    <source>
        <dbReference type="ARBA" id="ARBA00022932"/>
    </source>
</evidence>
<evidence type="ECO:0000259" key="11">
    <source>
        <dbReference type="Pfam" id="PF02767"/>
    </source>
</evidence>
<protein>
    <recommendedName>
        <fullName evidence="9">Beta sliding clamp</fullName>
    </recommendedName>
</protein>
<keyword evidence="3 9" id="KW-0963">Cytoplasm</keyword>
<dbReference type="InterPro" id="IPR022635">
    <property type="entry name" value="DNA_polIII_beta_C"/>
</dbReference>
<proteinExistence type="inferred from homology"/>
<dbReference type="GO" id="GO:0009360">
    <property type="term" value="C:DNA polymerase III complex"/>
    <property type="evidence" value="ECO:0007669"/>
    <property type="project" value="InterPro"/>
</dbReference>
<evidence type="ECO:0000256" key="2">
    <source>
        <dbReference type="ARBA" id="ARBA00010752"/>
    </source>
</evidence>
<evidence type="ECO:0000256" key="3">
    <source>
        <dbReference type="ARBA" id="ARBA00022490"/>
    </source>
</evidence>
<evidence type="ECO:0000256" key="4">
    <source>
        <dbReference type="ARBA" id="ARBA00022679"/>
    </source>
</evidence>
<evidence type="ECO:0000256" key="1">
    <source>
        <dbReference type="ARBA" id="ARBA00004496"/>
    </source>
</evidence>
<feature type="domain" description="DNA polymerase III beta sliding clamp C-terminal" evidence="12">
    <location>
        <begin position="244"/>
        <end position="363"/>
    </location>
</feature>
<dbReference type="CDD" id="cd00140">
    <property type="entry name" value="beta_clamp"/>
    <property type="match status" value="1"/>
</dbReference>
<dbReference type="Pfam" id="PF00712">
    <property type="entry name" value="DNA_pol3_beta"/>
    <property type="match status" value="1"/>
</dbReference>
<reference evidence="13" key="1">
    <citation type="submission" date="2020-07" db="EMBL/GenBank/DDBJ databases">
        <title>Huge and variable diversity of episymbiotic CPR bacteria and DPANN archaea in groundwater ecosystems.</title>
        <authorList>
            <person name="He C.Y."/>
            <person name="Keren R."/>
            <person name="Whittaker M."/>
            <person name="Farag I.F."/>
            <person name="Doudna J."/>
            <person name="Cate J.H.D."/>
            <person name="Banfield J.F."/>
        </authorList>
    </citation>
    <scope>NUCLEOTIDE SEQUENCE</scope>
    <source>
        <strain evidence="13">NC_groundwater_1225_Ag_S-0.1um_56_177</strain>
    </source>
</reference>
<keyword evidence="7 9" id="KW-0239">DNA-directed DNA polymerase</keyword>
<keyword evidence="5 9" id="KW-0548">Nucleotidyltransferase</keyword>
<dbReference type="SUPFAM" id="SSF55979">
    <property type="entry name" value="DNA clamp"/>
    <property type="match status" value="3"/>
</dbReference>
<organism evidence="13 14">
    <name type="scientific">Candidatus Sungiibacteriota bacterium</name>
    <dbReference type="NCBI Taxonomy" id="2750080"/>
    <lineage>
        <taxon>Bacteria</taxon>
        <taxon>Candidatus Sungiibacteriota</taxon>
    </lineage>
</organism>
<dbReference type="GO" id="GO:0005737">
    <property type="term" value="C:cytoplasm"/>
    <property type="evidence" value="ECO:0007669"/>
    <property type="project" value="UniProtKB-SubCell"/>
</dbReference>
<dbReference type="PIRSF" id="PIRSF000804">
    <property type="entry name" value="DNA_pol_III_b"/>
    <property type="match status" value="1"/>
</dbReference>
<evidence type="ECO:0000313" key="14">
    <source>
        <dbReference type="Proteomes" id="UP000756703"/>
    </source>
</evidence>
<comment type="caution">
    <text evidence="13">The sequence shown here is derived from an EMBL/GenBank/DDBJ whole genome shotgun (WGS) entry which is preliminary data.</text>
</comment>
<dbReference type="GO" id="GO:0003887">
    <property type="term" value="F:DNA-directed DNA polymerase activity"/>
    <property type="evidence" value="ECO:0007669"/>
    <property type="project" value="UniProtKB-UniRule"/>
</dbReference>
<dbReference type="EMBL" id="JACQMI010000002">
    <property type="protein sequence ID" value="MBI4132522.1"/>
    <property type="molecule type" value="Genomic_DNA"/>
</dbReference>